<dbReference type="GO" id="GO:0016491">
    <property type="term" value="F:oxidoreductase activity"/>
    <property type="evidence" value="ECO:0007669"/>
    <property type="project" value="UniProtKB-KW"/>
</dbReference>
<dbReference type="AlphaFoldDB" id="A0A1J5RS50"/>
<dbReference type="GO" id="GO:0016779">
    <property type="term" value="F:nucleotidyltransferase activity"/>
    <property type="evidence" value="ECO:0007669"/>
    <property type="project" value="UniProtKB-ARBA"/>
</dbReference>
<feature type="domain" description="MobA-like NTP transferase" evidence="1">
    <location>
        <begin position="19"/>
        <end position="180"/>
    </location>
</feature>
<proteinExistence type="predicted"/>
<sequence>MGCPLKGGGGLYSRVRLGAVLLAAGEGRRMNGIAKAAIQMQGVPLINRALFGLSGAGVDEVVVVLGHQADLLEPMVKDFPVTIVRNSNYTSGQMSSVQLGLENLTGTFDAVLICLADQPLLNTQDLTALIGAFKKRSTGSIVMPRVHGQRGNPIIFDWNVRNEILAGQKNLGCRNYIEKNPELVSPFETDNDHYVVDLDTPEDVDKLQKRLGLILNMPEALHPVTSL</sequence>
<dbReference type="InterPro" id="IPR025877">
    <property type="entry name" value="MobA-like_NTP_Trfase"/>
</dbReference>
<evidence type="ECO:0000313" key="2">
    <source>
        <dbReference type="EMBL" id="OIQ98521.1"/>
    </source>
</evidence>
<dbReference type="Gene3D" id="3.90.550.10">
    <property type="entry name" value="Spore Coat Polysaccharide Biosynthesis Protein SpsA, Chain A"/>
    <property type="match status" value="1"/>
</dbReference>
<gene>
    <name evidence="2" type="primary">nboR_2</name>
    <name evidence="2" type="ORF">GALL_194960</name>
</gene>
<keyword evidence="2" id="KW-0560">Oxidoreductase</keyword>
<name>A0A1J5RS50_9ZZZZ</name>
<dbReference type="Pfam" id="PF12804">
    <property type="entry name" value="NTP_transf_3"/>
    <property type="match status" value="1"/>
</dbReference>
<dbReference type="CDD" id="cd04182">
    <property type="entry name" value="GT_2_like_f"/>
    <property type="match status" value="1"/>
</dbReference>
<dbReference type="InterPro" id="IPR029044">
    <property type="entry name" value="Nucleotide-diphossugar_trans"/>
</dbReference>
<dbReference type="PANTHER" id="PTHR43777">
    <property type="entry name" value="MOLYBDENUM COFACTOR CYTIDYLYLTRANSFERASE"/>
    <property type="match status" value="1"/>
</dbReference>
<comment type="caution">
    <text evidence="2">The sequence shown here is derived from an EMBL/GenBank/DDBJ whole genome shotgun (WGS) entry which is preliminary data.</text>
</comment>
<dbReference type="PANTHER" id="PTHR43777:SF1">
    <property type="entry name" value="MOLYBDENUM COFACTOR CYTIDYLYLTRANSFERASE"/>
    <property type="match status" value="1"/>
</dbReference>
<protein>
    <submittedName>
        <fullName evidence="2">Nicotine blue oxidoreductase</fullName>
        <ecNumber evidence="2">1.1.1.328</ecNumber>
    </submittedName>
</protein>
<accession>A0A1J5RS50</accession>
<reference evidence="2" key="1">
    <citation type="submission" date="2016-10" db="EMBL/GenBank/DDBJ databases">
        <title>Sequence of Gallionella enrichment culture.</title>
        <authorList>
            <person name="Poehlein A."/>
            <person name="Muehling M."/>
            <person name="Daniel R."/>
        </authorList>
    </citation>
    <scope>NUCLEOTIDE SEQUENCE</scope>
</reference>
<evidence type="ECO:0000259" key="1">
    <source>
        <dbReference type="Pfam" id="PF12804"/>
    </source>
</evidence>
<dbReference type="SUPFAM" id="SSF53448">
    <property type="entry name" value="Nucleotide-diphospho-sugar transferases"/>
    <property type="match status" value="1"/>
</dbReference>
<organism evidence="2">
    <name type="scientific">mine drainage metagenome</name>
    <dbReference type="NCBI Taxonomy" id="410659"/>
    <lineage>
        <taxon>unclassified sequences</taxon>
        <taxon>metagenomes</taxon>
        <taxon>ecological metagenomes</taxon>
    </lineage>
</organism>
<dbReference type="EC" id="1.1.1.328" evidence="2"/>
<dbReference type="EMBL" id="MLJW01000118">
    <property type="protein sequence ID" value="OIQ98521.1"/>
    <property type="molecule type" value="Genomic_DNA"/>
</dbReference>